<feature type="compositionally biased region" description="Acidic residues" evidence="14">
    <location>
        <begin position="797"/>
        <end position="806"/>
    </location>
</feature>
<evidence type="ECO:0000256" key="1">
    <source>
        <dbReference type="ARBA" id="ARBA00004236"/>
    </source>
</evidence>
<dbReference type="GO" id="GO:0016301">
    <property type="term" value="F:kinase activity"/>
    <property type="evidence" value="ECO:0007669"/>
    <property type="project" value="UniProtKB-KW"/>
</dbReference>
<evidence type="ECO:0000256" key="13">
    <source>
        <dbReference type="ARBA" id="ARBA00081633"/>
    </source>
</evidence>
<dbReference type="PANTHER" id="PTHR13008:SF7">
    <property type="entry name" value="MAP KINASE-ACTIVATING DEATH DOMAIN PROTEIN"/>
    <property type="match status" value="1"/>
</dbReference>
<reference evidence="17" key="1">
    <citation type="submission" date="2025-08" db="UniProtKB">
        <authorList>
            <consortium name="RefSeq"/>
        </authorList>
    </citation>
    <scope>IDENTIFICATION</scope>
    <source>
        <tissue evidence="17">Muscle</tissue>
    </source>
</reference>
<dbReference type="Gene3D" id="3.30.450.200">
    <property type="match status" value="1"/>
</dbReference>
<evidence type="ECO:0000313" key="17">
    <source>
        <dbReference type="RefSeq" id="XP_027575269.1"/>
    </source>
</evidence>
<comment type="subcellular location">
    <subcellularLocation>
        <location evidence="1">Cell membrane</location>
    </subcellularLocation>
    <subcellularLocation>
        <location evidence="2">Cytoplasm</location>
    </subcellularLocation>
</comment>
<keyword evidence="6" id="KW-0963">Cytoplasm</keyword>
<dbReference type="GO" id="GO:0042981">
    <property type="term" value="P:regulation of apoptotic process"/>
    <property type="evidence" value="ECO:0007669"/>
    <property type="project" value="TreeGrafter"/>
</dbReference>
<feature type="region of interest" description="Disordered" evidence="14">
    <location>
        <begin position="690"/>
        <end position="722"/>
    </location>
</feature>
<keyword evidence="17" id="KW-0808">Transferase</keyword>
<keyword evidence="9" id="KW-0472">Membrane</keyword>
<evidence type="ECO:0000256" key="6">
    <source>
        <dbReference type="ARBA" id="ARBA00022490"/>
    </source>
</evidence>
<dbReference type="GeneID" id="113987111"/>
<feature type="compositionally biased region" description="Low complexity" evidence="14">
    <location>
        <begin position="843"/>
        <end position="856"/>
    </location>
</feature>
<dbReference type="GO" id="GO:0005886">
    <property type="term" value="C:plasma membrane"/>
    <property type="evidence" value="ECO:0007669"/>
    <property type="project" value="UniProtKB-SubCell"/>
</dbReference>
<evidence type="ECO:0000256" key="8">
    <source>
        <dbReference type="ARBA" id="ARBA00022703"/>
    </source>
</evidence>
<dbReference type="GO" id="GO:0005829">
    <property type="term" value="C:cytosol"/>
    <property type="evidence" value="ECO:0007669"/>
    <property type="project" value="TreeGrafter"/>
</dbReference>
<dbReference type="Gene3D" id="3.40.50.11500">
    <property type="match status" value="1"/>
</dbReference>
<feature type="compositionally biased region" description="Low complexity" evidence="14">
    <location>
        <begin position="1155"/>
        <end position="1166"/>
    </location>
</feature>
<comment type="subunit">
    <text evidence="11">Interacts (via death domain) with TNFRSF1A (via death domain). Interacts with PIDD1. Interacts with YWHAZ. Interacts (via death domain) with KIF1B; links the motor KIF1B to Rab3-carrying vesicles in anterograde synaptic vesicle transport. Interacts with KIF1A. Interacts (via uDENN domain) with RAB3A, RAB3B, RAB3C and RAB3D; the GTP-bound form of the Rab proteins is preferred for interaction.</text>
</comment>
<keyword evidence="7" id="KW-0344">Guanine-nucleotide releasing factor</keyword>
<dbReference type="InterPro" id="IPR005112">
    <property type="entry name" value="dDENN_dom"/>
</dbReference>
<dbReference type="InterPro" id="IPR056574">
    <property type="entry name" value="Death_MADD"/>
</dbReference>
<dbReference type="GO" id="GO:0032483">
    <property type="term" value="P:regulation of Rab protein signal transduction"/>
    <property type="evidence" value="ECO:0007669"/>
    <property type="project" value="TreeGrafter"/>
</dbReference>
<feature type="compositionally biased region" description="Low complexity" evidence="14">
    <location>
        <begin position="135"/>
        <end position="147"/>
    </location>
</feature>
<keyword evidence="5" id="KW-1003">Cell membrane</keyword>
<feature type="region of interest" description="Disordered" evidence="14">
    <location>
        <begin position="767"/>
        <end position="858"/>
    </location>
</feature>
<evidence type="ECO:0000256" key="14">
    <source>
        <dbReference type="SAM" id="MobiDB-lite"/>
    </source>
</evidence>
<dbReference type="GO" id="GO:0006915">
    <property type="term" value="P:apoptotic process"/>
    <property type="evidence" value="ECO:0007669"/>
    <property type="project" value="UniProtKB-KW"/>
</dbReference>
<dbReference type="Pfam" id="PF23629">
    <property type="entry name" value="Death_MADD"/>
    <property type="match status" value="1"/>
</dbReference>
<feature type="region of interest" description="Disordered" evidence="14">
    <location>
        <begin position="1047"/>
        <end position="1102"/>
    </location>
</feature>
<evidence type="ECO:0000256" key="3">
    <source>
        <dbReference type="ARBA" id="ARBA00005978"/>
    </source>
</evidence>
<dbReference type="Pfam" id="PF03456">
    <property type="entry name" value="uDENN"/>
    <property type="match status" value="1"/>
</dbReference>
<dbReference type="SMART" id="SM00801">
    <property type="entry name" value="dDENN"/>
    <property type="match status" value="1"/>
</dbReference>
<evidence type="ECO:0000256" key="10">
    <source>
        <dbReference type="ARBA" id="ARBA00060181"/>
    </source>
</evidence>
<evidence type="ECO:0000256" key="9">
    <source>
        <dbReference type="ARBA" id="ARBA00023136"/>
    </source>
</evidence>
<evidence type="ECO:0000259" key="15">
    <source>
        <dbReference type="PROSITE" id="PS50211"/>
    </source>
</evidence>
<dbReference type="GO" id="GO:0005085">
    <property type="term" value="F:guanyl-nucleotide exchange factor activity"/>
    <property type="evidence" value="ECO:0007669"/>
    <property type="project" value="UniProtKB-KW"/>
</dbReference>
<feature type="compositionally biased region" description="Polar residues" evidence="14">
    <location>
        <begin position="1183"/>
        <end position="1202"/>
    </location>
</feature>
<feature type="domain" description="UDENN" evidence="15">
    <location>
        <begin position="14"/>
        <end position="571"/>
    </location>
</feature>
<feature type="compositionally biased region" description="Low complexity" evidence="14">
    <location>
        <begin position="707"/>
        <end position="719"/>
    </location>
</feature>
<dbReference type="InterPro" id="IPR039980">
    <property type="entry name" value="MADD"/>
</dbReference>
<evidence type="ECO:0000256" key="12">
    <source>
        <dbReference type="ARBA" id="ARBA00079552"/>
    </source>
</evidence>
<accession>A0A6J2GIK9</accession>
<dbReference type="PROSITE" id="PS50211">
    <property type="entry name" value="DENN"/>
    <property type="match status" value="1"/>
</dbReference>
<evidence type="ECO:0000256" key="11">
    <source>
        <dbReference type="ARBA" id="ARBA00064743"/>
    </source>
</evidence>
<dbReference type="PANTHER" id="PTHR13008">
    <property type="entry name" value="MAP-KINASE ACTIVATING DEATH DOMAIN PROTEIN MADD /DENN/AEX-3 C.ELEGANS"/>
    <property type="match status" value="1"/>
</dbReference>
<feature type="compositionally biased region" description="Polar residues" evidence="14">
    <location>
        <begin position="1231"/>
        <end position="1248"/>
    </location>
</feature>
<gene>
    <name evidence="17" type="primary">MADD</name>
</gene>
<feature type="region of interest" description="Disordered" evidence="14">
    <location>
        <begin position="1124"/>
        <end position="1275"/>
    </location>
</feature>
<evidence type="ECO:0000256" key="7">
    <source>
        <dbReference type="ARBA" id="ARBA00022658"/>
    </source>
</evidence>
<comment type="similarity">
    <text evidence="3">Belongs to the MADD family.</text>
</comment>
<feature type="compositionally biased region" description="Basic residues" evidence="14">
    <location>
        <begin position="163"/>
        <end position="174"/>
    </location>
</feature>
<sequence length="1646" mass="184052">MVQKKRICPRLLDYLVIIGARHPSSDSVAQTPELLRRYPLEDHADFPLPPDVVFFCQPEGCLSVRQKRMSFRDDTSFVFTLTDKDTGVIRYGICVNFYRSFQKRVPKEKGEGTGGHRGREGQKIPKSGEASAPQEEVGTESSESGSSLQAPSAESTPDVNRSPRSKRLAKGSHRSRNSTLTSLCILSHYPFFSTFRECLYTLKRLVDCCSERLLGKKLGIPRGVQRDTMWRIFTGSLLVEEKSSALLHDLREIEAWIYRLLRSPMPVAGQKRVDVEVLPHELQPALTFALPDPSRFTLVDFPLHLPLELLGVDACLQVLTCILLEHKIVLQSRDYNALSMSVMAFVAMIYPLEYMFPVIPLLPTCMASAEQLLLAPTPYIIGVPASFFLYKLDFKMPDDVWLIDLDTNRVIVPTNAESLPALPEPEASELKKHLKQALASMSLNTQPILNLEKFQEGQEVPLLLGRPQNDLQSTPSTEFNPLIYGNDVDSVDVATRVAMVRFFNSPNVLQGFQMHTRTLRLFPRPVVAFQANSFLASRPKQTPFADKLSRTQAVEYFGEWSLNPTNYAFQRIHNNMFDPALIGDKPKWYAHQLQPIHYRVYDSNSQLAEALNIPAEKETDSDPTDDSGSDSVDYDDSSSSYSSLGDFVSEMMKCDINGDTPNVDPLTHAALGDASEVEFDDFQEYSGDMDEQTMDSEHSQENNQPRSSSSTTASSSPSTVIHGANHEATDSAEIEEKLAAGFSNHLPSLPLQPSFPKISLDRRESDIAAGSMSTSEGVVRKREYDNPYFEPQYGFPTEDEDDEQEESYTPRFDQSLNGSRSQKLLRPNSLKLANDSDADSDSRASSPNSTVSNNSSEGFGGIMSFASSLYRNHSTSFSLSNLALPTKVGRDKNTPFPSLKGNRRALVDQKSSVIKHSPTVKRESPSPQGRTSNSSENQQFLKEVVHNVLDGQGVGWLNMKRVRRLLESEQLRVFVLSKLNRTIQSEEDARQDVIQDVEISRKVYKGMLDLLKCTVLSLEHSYANAGLGGMASVFGLLEIAHTHYYNKEPEKRKRSPTDGSVTPVGKDPGSSPRVEPKPAMQLPVPQIMPKPPSPAGKGPREFDTRSLKEENFIASIELWNKHQEVKKQKSLEKTRTEGMKQFDLGETDEKKSQISADSGLSLASGSQKSDFDSIPSGGPTVMVRSTSQDSEVSTVVSNSSGETLGADSDLSSNAGDGPSVENGGNLAGSRGTVSDSEIETNSATSSIFAKSHNLKQSVKDSKGSTPGRGPEDGNQRVYLYEGLLGRDKGSVWDQLEDAAMETFSMSKERSTLWDQMQFWEDAFLDAVMLEREGMGMDQGPQEMIDRYLSLGEHDRKRLEDDEDRLLATLLHNMIAYMLMIKVNKNDIRKKVRRLMGKSHIGLVHSQQINDILDKLANLNGRELPVRPSGSRHIKKQTFVVHAGTDTTGDIFFMEVCDDCIVLRSNIGTVYERWWYEKLINMTYCPKTKVLCLWRRNGQETQLNKFYTKKCRELYYCVKDSMERAAARQQSIKPGPELGGEFPVQDMKTGEGGLLQVTLEGINLKFMHSQERKVFIELNHIKKCNTVRGVFVLEEFVPETKEVVSHKYKTPMAHEICYSVLCLFSYVAAIRGKEAENKSKPPRPVSS</sequence>
<dbReference type="RefSeq" id="XP_027575269.1">
    <property type="nucleotide sequence ID" value="XM_027719468.2"/>
</dbReference>
<feature type="region of interest" description="Disordered" evidence="14">
    <location>
        <begin position="613"/>
        <end position="641"/>
    </location>
</feature>
<dbReference type="Pfam" id="PF25328">
    <property type="entry name" value="PH_MADD"/>
    <property type="match status" value="1"/>
</dbReference>
<dbReference type="InterPro" id="IPR005113">
    <property type="entry name" value="uDENN_dom"/>
</dbReference>
<dbReference type="InterPro" id="IPR057469">
    <property type="entry name" value="PH_MADD"/>
</dbReference>
<dbReference type="SMART" id="SM00800">
    <property type="entry name" value="uDENN"/>
    <property type="match status" value="1"/>
</dbReference>
<name>A0A6J2GIK9_9PASS</name>
<protein>
    <recommendedName>
        <fullName evidence="4">MAP kinase-activating death domain protein</fullName>
    </recommendedName>
    <alternativeName>
        <fullName evidence="12">Rab3 GDP/GTP exchange factor</fullName>
    </alternativeName>
    <alternativeName>
        <fullName evidence="13">Rab3 GDP/GTP exchange protein</fullName>
    </alternativeName>
</protein>
<keyword evidence="17" id="KW-0418">Kinase</keyword>
<dbReference type="InterPro" id="IPR043153">
    <property type="entry name" value="DENN_C"/>
</dbReference>
<dbReference type="Pfam" id="PF02141">
    <property type="entry name" value="DENN"/>
    <property type="match status" value="1"/>
</dbReference>
<feature type="compositionally biased region" description="Polar residues" evidence="14">
    <location>
        <begin position="925"/>
        <end position="936"/>
    </location>
</feature>
<feature type="region of interest" description="Disordered" evidence="14">
    <location>
        <begin position="886"/>
        <end position="936"/>
    </location>
</feature>
<organism evidence="16 17">
    <name type="scientific">Pipra filicauda</name>
    <name type="common">Wire-tailed manakin</name>
    <dbReference type="NCBI Taxonomy" id="649802"/>
    <lineage>
        <taxon>Eukaryota</taxon>
        <taxon>Metazoa</taxon>
        <taxon>Chordata</taxon>
        <taxon>Craniata</taxon>
        <taxon>Vertebrata</taxon>
        <taxon>Euteleostomi</taxon>
        <taxon>Archelosauria</taxon>
        <taxon>Archosauria</taxon>
        <taxon>Dinosauria</taxon>
        <taxon>Saurischia</taxon>
        <taxon>Theropoda</taxon>
        <taxon>Coelurosauria</taxon>
        <taxon>Aves</taxon>
        <taxon>Neognathae</taxon>
        <taxon>Neoaves</taxon>
        <taxon>Telluraves</taxon>
        <taxon>Australaves</taxon>
        <taxon>Passeriformes</taxon>
        <taxon>Pipridae</taxon>
        <taxon>Pipra</taxon>
    </lineage>
</organism>
<dbReference type="CTD" id="8567"/>
<feature type="region of interest" description="Disordered" evidence="14">
    <location>
        <begin position="106"/>
        <end position="174"/>
    </location>
</feature>
<evidence type="ECO:0000256" key="2">
    <source>
        <dbReference type="ARBA" id="ARBA00004496"/>
    </source>
</evidence>
<evidence type="ECO:0000256" key="5">
    <source>
        <dbReference type="ARBA" id="ARBA00022475"/>
    </source>
</evidence>
<dbReference type="FunFam" id="3.40.50.11500:FF:000002">
    <property type="entry name" value="MAP kinase-activating death domain protein-like Protein"/>
    <property type="match status" value="1"/>
</dbReference>
<feature type="compositionally biased region" description="Acidic residues" evidence="14">
    <location>
        <begin position="621"/>
        <end position="636"/>
    </location>
</feature>
<keyword evidence="8" id="KW-0053">Apoptosis</keyword>
<dbReference type="Proteomes" id="UP000504627">
    <property type="component" value="Unplaced"/>
</dbReference>
<dbReference type="InterPro" id="IPR037516">
    <property type="entry name" value="Tripartite_DENN"/>
</dbReference>
<proteinExistence type="inferred from homology"/>
<feature type="compositionally biased region" description="Polar residues" evidence="14">
    <location>
        <begin position="812"/>
        <end position="822"/>
    </location>
</feature>
<comment type="function">
    <text evidence="10">Guanyl-nucleotide exchange factor that regulates small GTPases of the Rab family. Converts GDP-bound inactive form of RAB27A and RAB27B to the GTP-bound active forms. Converts GDP-bound inactive form of RAB3A, RAB3C and RAB3D to the GTP-bound active forms, GTPases involved in synaptic vesicle exocytosis and vesicle secretion. Plays a role in synaptic vesicle formation and in vesicle trafficking at the neuromuscular junction. Involved in up-regulating a post-docking step of synaptic exocytosis in central synapses. Probably by binding to the motor proteins KIF1B and KIF1A, mediates motor-dependent transport of GTP-RAB3A-positive vesicles to the presynaptic nerve terminals. Plays a role in TNFA-mediated activation of the MAPK pathway, including ERK1/2. May link TNFRSF1A with MAP kinase activation. May be involved in the regulation of TNFA-induced apoptosis.</text>
</comment>
<keyword evidence="16" id="KW-1185">Reference proteome</keyword>
<feature type="compositionally biased region" description="Basic and acidic residues" evidence="14">
    <location>
        <begin position="1124"/>
        <end position="1140"/>
    </location>
</feature>
<dbReference type="InterPro" id="IPR001194">
    <property type="entry name" value="cDENN_dom"/>
</dbReference>
<dbReference type="SMART" id="SM00799">
    <property type="entry name" value="DENN"/>
    <property type="match status" value="1"/>
</dbReference>
<evidence type="ECO:0000256" key="4">
    <source>
        <dbReference type="ARBA" id="ARBA00017868"/>
    </source>
</evidence>
<feature type="compositionally biased region" description="Polar residues" evidence="14">
    <location>
        <begin position="148"/>
        <end position="159"/>
    </location>
</feature>
<evidence type="ECO:0000313" key="16">
    <source>
        <dbReference type="Proteomes" id="UP000504627"/>
    </source>
</evidence>